<dbReference type="InterPro" id="IPR000477">
    <property type="entry name" value="RT_dom"/>
</dbReference>
<reference evidence="2 3" key="1">
    <citation type="submission" date="2024-06" db="EMBL/GenBank/DDBJ databases">
        <title>A chromosome-level genome assembly of beet webworm, Loxostege sticticalis.</title>
        <authorList>
            <person name="Zhang Y."/>
        </authorList>
    </citation>
    <scope>NUCLEOTIDE SEQUENCE [LARGE SCALE GENOMIC DNA]</scope>
    <source>
        <strain evidence="2">AQ026</strain>
        <tissue evidence="2">Whole body</tissue>
    </source>
</reference>
<dbReference type="InterPro" id="IPR036691">
    <property type="entry name" value="Endo/exonu/phosph_ase_sf"/>
</dbReference>
<dbReference type="Pfam" id="PF00078">
    <property type="entry name" value="RVT_1"/>
    <property type="match status" value="1"/>
</dbReference>
<proteinExistence type="predicted"/>
<dbReference type="CDD" id="cd01650">
    <property type="entry name" value="RT_nLTR_like"/>
    <property type="match status" value="1"/>
</dbReference>
<dbReference type="InterPro" id="IPR043502">
    <property type="entry name" value="DNA/RNA_pol_sf"/>
</dbReference>
<name>A0ABR3IHU2_LOXSC</name>
<dbReference type="PROSITE" id="PS50878">
    <property type="entry name" value="RT_POL"/>
    <property type="match status" value="1"/>
</dbReference>
<evidence type="ECO:0000259" key="1">
    <source>
        <dbReference type="PROSITE" id="PS50878"/>
    </source>
</evidence>
<sequence>MDKNDISIYYQNCRGLRTKLHTLYMNILTQSYDIIILTETWLHADITDNEFIDNRYRVFRADRDLCATGRRDGGGVLIAIRRALCSGGCALAAAAPPLPPVIDQLLIELKVAKRSFYIGAVYIPPKQCHEVYLNYLNMIQNKFLDHNTSSTTDFFIVGDFNLPNLLWISNESYGQSPSIHDFNQSHIHVKNFMTVLNCYQLNYLKNENGRILDLFITDKTDCELSSVSNPLLPIDKHHPPFCVSVASEVNHGYIRLKPYLAYCYKKVNYDIIRQELASIDWDDLFSNKKAEEAVSLFYEKIYSIIEAHVPKRKIASSSYPTWFTPELITIFNKKNRAWIKMKKYKNQSDYNLFSIYRKQFKSLSDKCYKSYIAKVETSIKYNIKYFWKYMSQRRKTSDIPSSVQYEGSIARSPEESCDLFSRFFHSVFGPSYVPVDLSEDDLGLFDQNTPDLIIHDIKVTRLQVRKALQMLDTSKGAGTDNIPGTFFKETAREIDLPLCYLYNKCLSEGTFPGIWKSARIVPIHKDGAKTNVVNYRPISILPILSKVFERLVHDAIYPHLHNGILQEQHGFVKRRSTITNLLIYTSDLFNSLDNNTQTDCIYTDFRKAFDAVDHRILLEKIAFNGIRGNLWRWFKSYISNRTQRVVIKGSESEVTNVTSGVPQGSILGPLLFIIFINDVKNCFKNSRFLLYADDLKIYRCIKGDEDHRLLQEDLGRFYHYCSLNRLQLNLNKCKTITFTKKQKISNFNYSFNGTDIARVNHIRDLGIILDDKLHLDIHIQNIISKAFKMYGLVMRASVEFRSPLTFIHLFKSLVRPQLEYGVSIWNPLYEKYNHGIEMVQKKFLRRINYKCHNKRLSYVLLLKKYKLMNLRSRRAQLDTKLLYDLCNNKYDCTNIINRISYSVPTRSFVRSLRPKPLFAVARCRTNAGIRSPLHRMADTYNKTFNKIDIFSSNSRSFNKQMVKILLEV</sequence>
<gene>
    <name evidence="2" type="ORF">ABMA27_011874</name>
</gene>
<dbReference type="EMBL" id="JBEUOH010000003">
    <property type="protein sequence ID" value="KAL0895850.1"/>
    <property type="molecule type" value="Genomic_DNA"/>
</dbReference>
<dbReference type="Proteomes" id="UP001549920">
    <property type="component" value="Unassembled WGS sequence"/>
</dbReference>
<dbReference type="Gene3D" id="3.60.10.10">
    <property type="entry name" value="Endonuclease/exonuclease/phosphatase"/>
    <property type="match status" value="1"/>
</dbReference>
<comment type="caution">
    <text evidence="2">The sequence shown here is derived from an EMBL/GenBank/DDBJ whole genome shotgun (WGS) entry which is preliminary data.</text>
</comment>
<evidence type="ECO:0000313" key="3">
    <source>
        <dbReference type="Proteomes" id="UP001549920"/>
    </source>
</evidence>
<evidence type="ECO:0000313" key="2">
    <source>
        <dbReference type="EMBL" id="KAL0895850.1"/>
    </source>
</evidence>
<dbReference type="SUPFAM" id="SSF56219">
    <property type="entry name" value="DNase I-like"/>
    <property type="match status" value="1"/>
</dbReference>
<organism evidence="2 3">
    <name type="scientific">Loxostege sticticalis</name>
    <name type="common">Beet webworm moth</name>
    <dbReference type="NCBI Taxonomy" id="481309"/>
    <lineage>
        <taxon>Eukaryota</taxon>
        <taxon>Metazoa</taxon>
        <taxon>Ecdysozoa</taxon>
        <taxon>Arthropoda</taxon>
        <taxon>Hexapoda</taxon>
        <taxon>Insecta</taxon>
        <taxon>Pterygota</taxon>
        <taxon>Neoptera</taxon>
        <taxon>Endopterygota</taxon>
        <taxon>Lepidoptera</taxon>
        <taxon>Glossata</taxon>
        <taxon>Ditrysia</taxon>
        <taxon>Pyraloidea</taxon>
        <taxon>Crambidae</taxon>
        <taxon>Pyraustinae</taxon>
        <taxon>Loxostege</taxon>
    </lineage>
</organism>
<protein>
    <recommendedName>
        <fullName evidence="1">Reverse transcriptase domain-containing protein</fullName>
    </recommendedName>
</protein>
<dbReference type="SUPFAM" id="SSF56672">
    <property type="entry name" value="DNA/RNA polymerases"/>
    <property type="match status" value="1"/>
</dbReference>
<dbReference type="PANTHER" id="PTHR47510:SF3">
    <property type="entry name" value="ENDO_EXONUCLEASE_PHOSPHATASE DOMAIN-CONTAINING PROTEIN"/>
    <property type="match status" value="1"/>
</dbReference>
<dbReference type="PANTHER" id="PTHR47510">
    <property type="entry name" value="REVERSE TRANSCRIPTASE DOMAIN-CONTAINING PROTEIN"/>
    <property type="match status" value="1"/>
</dbReference>
<feature type="domain" description="Reverse transcriptase" evidence="1">
    <location>
        <begin position="504"/>
        <end position="756"/>
    </location>
</feature>
<keyword evidence="3" id="KW-1185">Reference proteome</keyword>
<accession>A0ABR3IHU2</accession>